<reference evidence="3" key="1">
    <citation type="journal article" date="2020" name="Stud. Mycol.">
        <title>101 Dothideomycetes genomes: a test case for predicting lifestyles and emergence of pathogens.</title>
        <authorList>
            <person name="Haridas S."/>
            <person name="Albert R."/>
            <person name="Binder M."/>
            <person name="Bloem J."/>
            <person name="Labutti K."/>
            <person name="Salamov A."/>
            <person name="Andreopoulos B."/>
            <person name="Baker S."/>
            <person name="Barry K."/>
            <person name="Bills G."/>
            <person name="Bluhm B."/>
            <person name="Cannon C."/>
            <person name="Castanera R."/>
            <person name="Culley D."/>
            <person name="Daum C."/>
            <person name="Ezra D."/>
            <person name="Gonzalez J."/>
            <person name="Henrissat B."/>
            <person name="Kuo A."/>
            <person name="Liang C."/>
            <person name="Lipzen A."/>
            <person name="Lutzoni F."/>
            <person name="Magnuson J."/>
            <person name="Mondo S."/>
            <person name="Nolan M."/>
            <person name="Ohm R."/>
            <person name="Pangilinan J."/>
            <person name="Park H.-J."/>
            <person name="Ramirez L."/>
            <person name="Alfaro M."/>
            <person name="Sun H."/>
            <person name="Tritt A."/>
            <person name="Yoshinaga Y."/>
            <person name="Zwiers L.-H."/>
            <person name="Turgeon B."/>
            <person name="Goodwin S."/>
            <person name="Spatafora J."/>
            <person name="Crous P."/>
            <person name="Grigoriev I."/>
        </authorList>
    </citation>
    <scope>NUCLEOTIDE SEQUENCE</scope>
    <source>
        <strain evidence="3">CBS 627.86</strain>
    </source>
</reference>
<dbReference type="InterPro" id="IPR036282">
    <property type="entry name" value="Glutathione-S-Trfase_C_sf"/>
</dbReference>
<dbReference type="PANTHER" id="PTHR42673:SF4">
    <property type="entry name" value="MALEYLACETOACETATE ISOMERASE"/>
    <property type="match status" value="1"/>
</dbReference>
<dbReference type="Gene3D" id="3.40.30.10">
    <property type="entry name" value="Glutaredoxin"/>
    <property type="match status" value="1"/>
</dbReference>
<dbReference type="Pfam" id="PF13417">
    <property type="entry name" value="GST_N_3"/>
    <property type="match status" value="1"/>
</dbReference>
<evidence type="ECO:0000256" key="1">
    <source>
        <dbReference type="SAM" id="MobiDB-lite"/>
    </source>
</evidence>
<feature type="region of interest" description="Disordered" evidence="1">
    <location>
        <begin position="545"/>
        <end position="569"/>
    </location>
</feature>
<dbReference type="EMBL" id="ML977362">
    <property type="protein sequence ID" value="KAF2106450.1"/>
    <property type="molecule type" value="Genomic_DNA"/>
</dbReference>
<accession>A0A6A5YHM4</accession>
<feature type="domain" description="GST N-terminal" evidence="2">
    <location>
        <begin position="5"/>
        <end position="84"/>
    </location>
</feature>
<keyword evidence="4" id="KW-1185">Reference proteome</keyword>
<dbReference type="Proteomes" id="UP000799770">
    <property type="component" value="Unassembled WGS sequence"/>
</dbReference>
<gene>
    <name evidence="3" type="ORF">BDV96DRAFT_590965</name>
</gene>
<feature type="compositionally biased region" description="Polar residues" evidence="1">
    <location>
        <begin position="549"/>
        <end position="558"/>
    </location>
</feature>
<dbReference type="PANTHER" id="PTHR42673">
    <property type="entry name" value="MALEYLACETOACETATE ISOMERASE"/>
    <property type="match status" value="1"/>
</dbReference>
<dbReference type="CDD" id="cd03205">
    <property type="entry name" value="GST_C_6"/>
    <property type="match status" value="1"/>
</dbReference>
<dbReference type="Gene3D" id="3.40.30.110">
    <property type="match status" value="2"/>
</dbReference>
<name>A0A6A5YHM4_9PLEO</name>
<evidence type="ECO:0000313" key="3">
    <source>
        <dbReference type="EMBL" id="KAF2106450.1"/>
    </source>
</evidence>
<dbReference type="GO" id="GO:0016034">
    <property type="term" value="F:maleylacetoacetate isomerase activity"/>
    <property type="evidence" value="ECO:0007669"/>
    <property type="project" value="TreeGrafter"/>
</dbReference>
<protein>
    <recommendedName>
        <fullName evidence="2">GST N-terminal domain-containing protein</fullName>
    </recommendedName>
</protein>
<dbReference type="Pfam" id="PF13409">
    <property type="entry name" value="GST_N_2"/>
    <property type="match status" value="1"/>
</dbReference>
<dbReference type="InterPro" id="IPR004045">
    <property type="entry name" value="Glutathione_S-Trfase_N"/>
</dbReference>
<dbReference type="Pfam" id="PF25907">
    <property type="entry name" value="DUF7962"/>
    <property type="match status" value="1"/>
</dbReference>
<dbReference type="Gene3D" id="1.20.1050.10">
    <property type="match status" value="2"/>
</dbReference>
<dbReference type="OrthoDB" id="202840at2759"/>
<dbReference type="InterPro" id="IPR036249">
    <property type="entry name" value="Thioredoxin-like_sf"/>
</dbReference>
<dbReference type="CDD" id="cd00570">
    <property type="entry name" value="GST_N_family"/>
    <property type="match status" value="1"/>
</dbReference>
<organism evidence="3 4">
    <name type="scientific">Lophiotrema nucula</name>
    <dbReference type="NCBI Taxonomy" id="690887"/>
    <lineage>
        <taxon>Eukaryota</taxon>
        <taxon>Fungi</taxon>
        <taxon>Dikarya</taxon>
        <taxon>Ascomycota</taxon>
        <taxon>Pezizomycotina</taxon>
        <taxon>Dothideomycetes</taxon>
        <taxon>Pleosporomycetidae</taxon>
        <taxon>Pleosporales</taxon>
        <taxon>Lophiotremataceae</taxon>
        <taxon>Lophiotrema</taxon>
    </lineage>
</organism>
<dbReference type="SUPFAM" id="SSF47616">
    <property type="entry name" value="GST C-terminal domain-like"/>
    <property type="match status" value="2"/>
</dbReference>
<feature type="domain" description="GST N-terminal" evidence="2">
    <location>
        <begin position="342"/>
        <end position="432"/>
    </location>
</feature>
<dbReference type="PROSITE" id="PS50404">
    <property type="entry name" value="GST_NTER"/>
    <property type="match status" value="2"/>
</dbReference>
<proteinExistence type="predicted"/>
<dbReference type="GO" id="GO:0004364">
    <property type="term" value="F:glutathione transferase activity"/>
    <property type="evidence" value="ECO:0007669"/>
    <property type="project" value="TreeGrafter"/>
</dbReference>
<dbReference type="GO" id="GO:0006559">
    <property type="term" value="P:L-phenylalanine catabolic process"/>
    <property type="evidence" value="ECO:0007669"/>
    <property type="project" value="TreeGrafter"/>
</dbReference>
<dbReference type="AlphaFoldDB" id="A0A6A5YHM4"/>
<evidence type="ECO:0000259" key="2">
    <source>
        <dbReference type="PROSITE" id="PS50404"/>
    </source>
</evidence>
<dbReference type="GO" id="GO:0006749">
    <property type="term" value="P:glutathione metabolic process"/>
    <property type="evidence" value="ECO:0007669"/>
    <property type="project" value="TreeGrafter"/>
</dbReference>
<dbReference type="SUPFAM" id="SSF52833">
    <property type="entry name" value="Thioredoxin-like"/>
    <property type="match status" value="2"/>
</dbReference>
<dbReference type="InterPro" id="IPR058268">
    <property type="entry name" value="DUF7962"/>
</dbReference>
<evidence type="ECO:0000313" key="4">
    <source>
        <dbReference type="Proteomes" id="UP000799770"/>
    </source>
</evidence>
<sequence length="569" mass="65214">MAAPEKPLLFHYPPSIYSHRVLWYLWLRGLPYDECIQPAYMPRPDLASININYRRIPILAIGKDIYCDSRLIIKTLEERFPGSNLSPRTSQEAGIKKLFESWSIDGGLFANAVKLIPYWTSKSLLKDKAFLDDRQQLMGGVRFTPEERERNRPDGLTHIRQAFEVLENTWLADGRKWILGGDAPSVVDIDAVWPFEWVVADKWMAEALPKEYEQRFPRVYAYVRRFLEAANEGRKRIAKPTTFDRKTVEKHVLEAKEPLGDLEVIEDDPLKLKNGDEVDVYPSDYGMSHKDRGSLIGLTISTVTIRNSKGLNLHFPRWNFRVEKVQSRLTIPASISSAKNIPKMKLIYHHGSPYTRKVYMVALEHRLTQHITLEKVVVCPIPYPGWSDNNEDVAVYNPMAKIPCLVPEDVPDGIFDSRIICEYLESLAGVTSKKDAKYFTKRTLHACADGILDAGVLRVYEKRIREERGIRFEEWMKGQELKMLRGLDRLEVAASSGILCDPPSGPASADEIAVACAVSFSGQLGIQWQEKRPKLAEWFSRWESRRSFQESPPDNDWQTGAYEKKVSKI</sequence>